<dbReference type="GO" id="GO:0005524">
    <property type="term" value="F:ATP binding"/>
    <property type="evidence" value="ECO:0007669"/>
    <property type="project" value="UniProtKB-KW"/>
</dbReference>
<keyword evidence="4" id="KW-0067">ATP-binding</keyword>
<feature type="transmembrane region" description="Helical" evidence="8">
    <location>
        <begin position="500"/>
        <end position="520"/>
    </location>
</feature>
<dbReference type="EMBL" id="VOHK01000003">
    <property type="protein sequence ID" value="TWT21193.1"/>
    <property type="molecule type" value="Genomic_DNA"/>
</dbReference>
<evidence type="ECO:0000313" key="12">
    <source>
        <dbReference type="Proteomes" id="UP000319980"/>
    </source>
</evidence>
<evidence type="ECO:0000256" key="7">
    <source>
        <dbReference type="SAM" id="MobiDB-lite"/>
    </source>
</evidence>
<feature type="domain" description="Protein kinase" evidence="9">
    <location>
        <begin position="207"/>
        <end position="518"/>
    </location>
</feature>
<proteinExistence type="predicted"/>
<comment type="caution">
    <text evidence="11">The sequence shown here is derived from an EMBL/GenBank/DDBJ whole genome shotgun (WGS) entry which is preliminary data.</text>
</comment>
<dbReference type="GO" id="GO:0003677">
    <property type="term" value="F:DNA binding"/>
    <property type="evidence" value="ECO:0007669"/>
    <property type="project" value="UniProtKB-UniRule"/>
</dbReference>
<evidence type="ECO:0000259" key="10">
    <source>
        <dbReference type="PROSITE" id="PS51755"/>
    </source>
</evidence>
<dbReference type="Pfam" id="PF13374">
    <property type="entry name" value="TPR_10"/>
    <property type="match status" value="1"/>
</dbReference>
<keyword evidence="3" id="KW-0418">Kinase</keyword>
<dbReference type="SUPFAM" id="SSF48452">
    <property type="entry name" value="TPR-like"/>
    <property type="match status" value="1"/>
</dbReference>
<keyword evidence="8" id="KW-0472">Membrane</keyword>
<accession>A0A5C5U445</accession>
<dbReference type="SUPFAM" id="SSF46894">
    <property type="entry name" value="C-terminal effector domain of the bipartite response regulators"/>
    <property type="match status" value="1"/>
</dbReference>
<dbReference type="InterPro" id="IPR011990">
    <property type="entry name" value="TPR-like_helical_dom_sf"/>
</dbReference>
<dbReference type="InterPro" id="IPR016032">
    <property type="entry name" value="Sig_transdc_resp-reg_C-effctor"/>
</dbReference>
<organism evidence="11 12">
    <name type="scientific">Luteimonas marina</name>
    <dbReference type="NCBI Taxonomy" id="488485"/>
    <lineage>
        <taxon>Bacteria</taxon>
        <taxon>Pseudomonadati</taxon>
        <taxon>Pseudomonadota</taxon>
        <taxon>Gammaproteobacteria</taxon>
        <taxon>Lysobacterales</taxon>
        <taxon>Lysobacteraceae</taxon>
        <taxon>Luteimonas</taxon>
    </lineage>
</organism>
<evidence type="ECO:0000256" key="1">
    <source>
        <dbReference type="ARBA" id="ARBA00022679"/>
    </source>
</evidence>
<dbReference type="AlphaFoldDB" id="A0A5C5U445"/>
<feature type="DNA-binding region" description="OmpR/PhoB-type" evidence="6">
    <location>
        <begin position="82"/>
        <end position="178"/>
    </location>
</feature>
<keyword evidence="12" id="KW-1185">Reference proteome</keyword>
<dbReference type="GO" id="GO:0006355">
    <property type="term" value="P:regulation of DNA-templated transcription"/>
    <property type="evidence" value="ECO:0007669"/>
    <property type="project" value="InterPro"/>
</dbReference>
<dbReference type="SMART" id="SM00862">
    <property type="entry name" value="Trans_reg_C"/>
    <property type="match status" value="1"/>
</dbReference>
<evidence type="ECO:0000256" key="4">
    <source>
        <dbReference type="ARBA" id="ARBA00022840"/>
    </source>
</evidence>
<dbReference type="GO" id="GO:0004674">
    <property type="term" value="F:protein serine/threonine kinase activity"/>
    <property type="evidence" value="ECO:0007669"/>
    <property type="project" value="TreeGrafter"/>
</dbReference>
<gene>
    <name evidence="11" type="ORF">FQY83_07475</name>
</gene>
<dbReference type="PANTHER" id="PTHR43289:SF6">
    <property type="entry name" value="SERINE_THREONINE-PROTEIN KINASE NEKL-3"/>
    <property type="match status" value="1"/>
</dbReference>
<evidence type="ECO:0000256" key="6">
    <source>
        <dbReference type="PROSITE-ProRule" id="PRU01091"/>
    </source>
</evidence>
<dbReference type="InterPro" id="IPR000719">
    <property type="entry name" value="Prot_kinase_dom"/>
</dbReference>
<dbReference type="Proteomes" id="UP000319980">
    <property type="component" value="Unassembled WGS sequence"/>
</dbReference>
<dbReference type="InterPro" id="IPR008271">
    <property type="entry name" value="Ser/Thr_kinase_AS"/>
</dbReference>
<keyword evidence="8" id="KW-0812">Transmembrane</keyword>
<evidence type="ECO:0000259" key="9">
    <source>
        <dbReference type="PROSITE" id="PS50011"/>
    </source>
</evidence>
<reference evidence="11 12" key="1">
    <citation type="journal article" date="2008" name="Int. J. Syst. Evol. Microbiol.">
        <title>Luteimonas marina sp. nov., isolated from seawater.</title>
        <authorList>
            <person name="Baik K.S."/>
            <person name="Park S.C."/>
            <person name="Kim M.S."/>
            <person name="Kim E.M."/>
            <person name="Park C."/>
            <person name="Chun J."/>
            <person name="Seong C.N."/>
        </authorList>
    </citation>
    <scope>NUCLEOTIDE SEQUENCE [LARGE SCALE GENOMIC DNA]</scope>
    <source>
        <strain evidence="11 12">FR1330</strain>
    </source>
</reference>
<keyword evidence="5 6" id="KW-0238">DNA-binding</keyword>
<sequence>MASISWWVWWRSVWSASTTRASSAHLPDRRERRRRNASGAGPALSSRHLQGTFKPVDTPGQSIAWRTGYDRHMSAPTPRPHLYRWRFGSIEFDEARFELRVSGLPVDVEQRPLQVLALLLQHAGEVVTKDELFETVWAGRVTVDHVLATAVGKLRKVLDAGGETRIVTVPRVGYRFDGPVERIAVGERLAGELEFEAGQPVPGRPHFVLERALGRTLGSEVWLARQPRSREARVFKFSLAGEHLAAIKREATLMRVLRDTLGERDDFVRVIDWNFETQPFFLECEYGGQALPEWALEDGRLAAMDREARIAFFIGIADAAAAALSVGVLHKDLKPANVLVAPQGDGWRPRLTDFGSSRLLQPERLEELGITRLGMTVDDASGSSGTPLYLAPELVAGQPPTVRSDVYALGVILYQWLVGDLRRPMAPGWEREIDDPLLREDIAQATDSDPARRIADAAELAGRLRHLPERRAERIRLEADERAAVAMRQALERTRTRRPWIAATIAVLGIGLLASSLFWYRSDQEREAAAMQAARAEAVTRFLADDLLGVAAPGPSGFAPDPRMHDVLERASSQIDARFADDPATRGGVHSVLGQAWQALGERDRGVHHLREATRNYTGAFGATDDITLKTRYLLVRSLAYANAADQFAEALELLDDTDTVAGTRLQGENEIALEAAYARGVFHFQQLQIEPALQAFRRADELQRVVAPDSASTAATIRENLADSTIRQGQPEEGIALLRAMLEDPLFDAGRIGENRVAGHQIMLARALRNLGRYDEAMPLAQAAAATSERTLGEDHYSTLIQMSTIASIHDAAGDCTQALPIARTVRERMATRYGEHLQSTLIETGNLGFKERDCGDREAGLDYIRQAERGLREHYGEDNVAAHSFRYSLVKMLADDGRFAQALDTLDGLDIAALTAGNSRPGWEHRLNALRGRILMHSGDIGNGRRLLADAVPELVALGSEDADEIAGLQALLAEGDPAGGD</sequence>
<dbReference type="PROSITE" id="PS50011">
    <property type="entry name" value="PROTEIN_KINASE_DOM"/>
    <property type="match status" value="1"/>
</dbReference>
<name>A0A5C5U445_9GAMM</name>
<keyword evidence="2" id="KW-0547">Nucleotide-binding</keyword>
<keyword evidence="8" id="KW-1133">Transmembrane helix</keyword>
<dbReference type="Gene3D" id="1.10.10.10">
    <property type="entry name" value="Winged helix-like DNA-binding domain superfamily/Winged helix DNA-binding domain"/>
    <property type="match status" value="1"/>
</dbReference>
<evidence type="ECO:0000256" key="2">
    <source>
        <dbReference type="ARBA" id="ARBA00022741"/>
    </source>
</evidence>
<dbReference type="PANTHER" id="PTHR43289">
    <property type="entry name" value="MITOGEN-ACTIVATED PROTEIN KINASE KINASE KINASE 20-RELATED"/>
    <property type="match status" value="1"/>
</dbReference>
<protein>
    <submittedName>
        <fullName evidence="11">Tetratricopeptide repeat protein</fullName>
    </submittedName>
</protein>
<evidence type="ECO:0000256" key="3">
    <source>
        <dbReference type="ARBA" id="ARBA00022777"/>
    </source>
</evidence>
<evidence type="ECO:0000256" key="5">
    <source>
        <dbReference type="ARBA" id="ARBA00023125"/>
    </source>
</evidence>
<dbReference type="PROSITE" id="PS51755">
    <property type="entry name" value="OMPR_PHOB"/>
    <property type="match status" value="1"/>
</dbReference>
<dbReference type="Gene3D" id="1.25.40.10">
    <property type="entry name" value="Tetratricopeptide repeat domain"/>
    <property type="match status" value="2"/>
</dbReference>
<feature type="domain" description="OmpR/PhoB-type" evidence="10">
    <location>
        <begin position="82"/>
        <end position="178"/>
    </location>
</feature>
<dbReference type="Pfam" id="PF00486">
    <property type="entry name" value="Trans_reg_C"/>
    <property type="match status" value="1"/>
</dbReference>
<dbReference type="InterPro" id="IPR001867">
    <property type="entry name" value="OmpR/PhoB-type_DNA-bd"/>
</dbReference>
<feature type="region of interest" description="Disordered" evidence="7">
    <location>
        <begin position="24"/>
        <end position="59"/>
    </location>
</feature>
<dbReference type="Pfam" id="PF00069">
    <property type="entry name" value="Pkinase"/>
    <property type="match status" value="1"/>
</dbReference>
<dbReference type="CDD" id="cd00383">
    <property type="entry name" value="trans_reg_C"/>
    <property type="match status" value="1"/>
</dbReference>
<dbReference type="InterPro" id="IPR036388">
    <property type="entry name" value="WH-like_DNA-bd_sf"/>
</dbReference>
<dbReference type="Gene3D" id="1.10.510.10">
    <property type="entry name" value="Transferase(Phosphotransferase) domain 1"/>
    <property type="match status" value="1"/>
</dbReference>
<dbReference type="PROSITE" id="PS00108">
    <property type="entry name" value="PROTEIN_KINASE_ST"/>
    <property type="match status" value="1"/>
</dbReference>
<dbReference type="SUPFAM" id="SSF56112">
    <property type="entry name" value="Protein kinase-like (PK-like)"/>
    <property type="match status" value="1"/>
</dbReference>
<dbReference type="SMART" id="SM00220">
    <property type="entry name" value="S_TKc"/>
    <property type="match status" value="1"/>
</dbReference>
<dbReference type="InterPro" id="IPR011009">
    <property type="entry name" value="Kinase-like_dom_sf"/>
</dbReference>
<keyword evidence="1" id="KW-0808">Transferase</keyword>
<feature type="transmembrane region" description="Helical" evidence="8">
    <location>
        <begin position="310"/>
        <end position="329"/>
    </location>
</feature>
<evidence type="ECO:0000313" key="11">
    <source>
        <dbReference type="EMBL" id="TWT21193.1"/>
    </source>
</evidence>
<evidence type="ECO:0000256" key="8">
    <source>
        <dbReference type="SAM" id="Phobius"/>
    </source>
</evidence>
<dbReference type="GO" id="GO:0000160">
    <property type="term" value="P:phosphorelay signal transduction system"/>
    <property type="evidence" value="ECO:0007669"/>
    <property type="project" value="InterPro"/>
</dbReference>